<dbReference type="EMBL" id="MCGG01000010">
    <property type="protein sequence ID" value="OEJ68876.1"/>
    <property type="molecule type" value="Genomic_DNA"/>
</dbReference>
<sequence>MPQRLIILDALPSPTEFYATYWNQKPFLVRAAFDQDDLAGLISADELAGLAMEDAPLSRMVKSAGDVLDWSAHFGPFSVDDYASAGDKDWSLLVQNVEQFHPDTSALLRHFKFAPRWLMDDIMVSYSAPGGSVGPHIDSYHVFLVQGQGQRVWTIGREALQHPQHVEGLNFKLLKTRYEGDRVEVNRGDVLYLPPNFAHEGTTIETSLTYSVGFLGPKLSELLSSYGHHLAQFEETDPRYVGDGLNVESADFSIAPDAVATVRERLGGLLNRADFTQWLVTFFTESGHEDFGVYSEREDPLSLENFAAYLKDGDSLIKPHYVKFALTSEAGRFTLGFDGHSFVLDEHAFDIIQALMKERPVNGTNMRTLSTSPTSVQLLCDLYNHEALEFC</sequence>
<evidence type="ECO:0000256" key="3">
    <source>
        <dbReference type="ARBA" id="ARBA00022964"/>
    </source>
</evidence>
<evidence type="ECO:0000256" key="2">
    <source>
        <dbReference type="ARBA" id="ARBA00022723"/>
    </source>
</evidence>
<dbReference type="SMART" id="SM00558">
    <property type="entry name" value="JmjC"/>
    <property type="match status" value="1"/>
</dbReference>
<dbReference type="GO" id="GO:0046872">
    <property type="term" value="F:metal ion binding"/>
    <property type="evidence" value="ECO:0007669"/>
    <property type="project" value="UniProtKB-KW"/>
</dbReference>
<evidence type="ECO:0000313" key="7">
    <source>
        <dbReference type="EMBL" id="OEJ68876.1"/>
    </source>
</evidence>
<dbReference type="PROSITE" id="PS51184">
    <property type="entry name" value="JMJC"/>
    <property type="match status" value="1"/>
</dbReference>
<dbReference type="InterPro" id="IPR003347">
    <property type="entry name" value="JmjC_dom"/>
</dbReference>
<comment type="cofactor">
    <cofactor evidence="1">
        <name>Fe(2+)</name>
        <dbReference type="ChEBI" id="CHEBI:29033"/>
    </cofactor>
</comment>
<evidence type="ECO:0000313" key="8">
    <source>
        <dbReference type="Proteomes" id="UP000095347"/>
    </source>
</evidence>
<dbReference type="Gene3D" id="3.40.366.30">
    <property type="entry name" value="50S ribosomal protein L16 arginine hydroxylase, Chain A, Domain 2"/>
    <property type="match status" value="1"/>
</dbReference>
<dbReference type="AlphaFoldDB" id="A0A1E5QAB8"/>
<dbReference type="Pfam" id="PF20514">
    <property type="entry name" value="WHD_ROXA"/>
    <property type="match status" value="1"/>
</dbReference>
<dbReference type="PANTHER" id="PTHR13096:SF8">
    <property type="entry name" value="RIBOSOMAL OXYGENASE 1"/>
    <property type="match status" value="1"/>
</dbReference>
<evidence type="ECO:0000256" key="5">
    <source>
        <dbReference type="ARBA" id="ARBA00023004"/>
    </source>
</evidence>
<dbReference type="Pfam" id="PF08007">
    <property type="entry name" value="JmjC_2"/>
    <property type="match status" value="1"/>
</dbReference>
<keyword evidence="3" id="KW-0223">Dioxygenase</keyword>
<protein>
    <recommendedName>
        <fullName evidence="6">JmjC domain-containing protein</fullName>
    </recommendedName>
</protein>
<dbReference type="InterPro" id="IPR039994">
    <property type="entry name" value="NO66-like"/>
</dbReference>
<keyword evidence="4" id="KW-0560">Oxidoreductase</keyword>
<proteinExistence type="predicted"/>
<evidence type="ECO:0000256" key="4">
    <source>
        <dbReference type="ARBA" id="ARBA00023002"/>
    </source>
</evidence>
<keyword evidence="8" id="KW-1185">Reference proteome</keyword>
<gene>
    <name evidence="7" type="ORF">BEN30_05035</name>
</gene>
<dbReference type="InterPro" id="IPR046799">
    <property type="entry name" value="ROXA-like_wH"/>
</dbReference>
<dbReference type="GO" id="GO:0016706">
    <property type="term" value="F:2-oxoglutarate-dependent dioxygenase activity"/>
    <property type="evidence" value="ECO:0007669"/>
    <property type="project" value="TreeGrafter"/>
</dbReference>
<comment type="caution">
    <text evidence="7">The sequence shown here is derived from an EMBL/GenBank/DDBJ whole genome shotgun (WGS) entry which is preliminary data.</text>
</comment>
<accession>A0A1E5QAB8</accession>
<feature type="domain" description="JmjC" evidence="6">
    <location>
        <begin position="103"/>
        <end position="231"/>
    </location>
</feature>
<name>A0A1E5QAB8_9PROT</name>
<keyword evidence="2" id="KW-0479">Metal-binding</keyword>
<dbReference type="OrthoDB" id="9764016at2"/>
<dbReference type="SUPFAM" id="SSF51197">
    <property type="entry name" value="Clavaminate synthase-like"/>
    <property type="match status" value="1"/>
</dbReference>
<dbReference type="Gene3D" id="2.60.120.650">
    <property type="entry name" value="Cupin"/>
    <property type="match status" value="1"/>
</dbReference>
<dbReference type="Proteomes" id="UP000095347">
    <property type="component" value="Unassembled WGS sequence"/>
</dbReference>
<evidence type="ECO:0000259" key="6">
    <source>
        <dbReference type="PROSITE" id="PS51184"/>
    </source>
</evidence>
<dbReference type="PANTHER" id="PTHR13096">
    <property type="entry name" value="MINA53 MYC INDUCED NUCLEAR ANTIGEN"/>
    <property type="match status" value="1"/>
</dbReference>
<dbReference type="RefSeq" id="WP_069956943.1">
    <property type="nucleotide sequence ID" value="NZ_MCGG01000010.1"/>
</dbReference>
<reference evidence="8" key="1">
    <citation type="submission" date="2016-07" db="EMBL/GenBank/DDBJ databases">
        <authorList>
            <person name="Florea S."/>
            <person name="Webb J.S."/>
            <person name="Jaromczyk J."/>
            <person name="Schardl C.L."/>
        </authorList>
    </citation>
    <scope>NUCLEOTIDE SEQUENCE [LARGE SCALE GENOMIC DNA]</scope>
    <source>
        <strain evidence="8">MV-1</strain>
    </source>
</reference>
<organism evidence="7 8">
    <name type="scientific">Magnetovibrio blakemorei</name>
    <dbReference type="NCBI Taxonomy" id="28181"/>
    <lineage>
        <taxon>Bacteria</taxon>
        <taxon>Pseudomonadati</taxon>
        <taxon>Pseudomonadota</taxon>
        <taxon>Alphaproteobacteria</taxon>
        <taxon>Rhodospirillales</taxon>
        <taxon>Magnetovibrionaceae</taxon>
        <taxon>Magnetovibrio</taxon>
    </lineage>
</organism>
<evidence type="ECO:0000256" key="1">
    <source>
        <dbReference type="ARBA" id="ARBA00001954"/>
    </source>
</evidence>
<dbReference type="STRING" id="28181.BEN30_05035"/>
<keyword evidence="5" id="KW-0408">Iron</keyword>